<dbReference type="Gene3D" id="2.70.20.10">
    <property type="entry name" value="Topoisomerase I, domain 3"/>
    <property type="match status" value="1"/>
</dbReference>
<evidence type="ECO:0000256" key="5">
    <source>
        <dbReference type="ARBA" id="ARBA00023125"/>
    </source>
</evidence>
<dbReference type="SUPFAM" id="SSF56712">
    <property type="entry name" value="Prokaryotic type I DNA topoisomerase"/>
    <property type="match status" value="1"/>
</dbReference>
<evidence type="ECO:0000259" key="8">
    <source>
        <dbReference type="PROSITE" id="PS52039"/>
    </source>
</evidence>
<reference evidence="9" key="1">
    <citation type="journal article" date="2020" name="Nature">
        <title>Giant virus diversity and host interactions through global metagenomics.</title>
        <authorList>
            <person name="Schulz F."/>
            <person name="Roux S."/>
            <person name="Paez-Espino D."/>
            <person name="Jungbluth S."/>
            <person name="Walsh D.A."/>
            <person name="Denef V.J."/>
            <person name="McMahon K.D."/>
            <person name="Konstantinidis K.T."/>
            <person name="Eloe-Fadrosh E.A."/>
            <person name="Kyrpides N.C."/>
            <person name="Woyke T."/>
        </authorList>
    </citation>
    <scope>NUCLEOTIDE SEQUENCE</scope>
    <source>
        <strain evidence="9">GVMAG-M-3300020185-33</strain>
    </source>
</reference>
<name>A0A6C0C5I4_9ZZZZ</name>
<evidence type="ECO:0000256" key="6">
    <source>
        <dbReference type="ARBA" id="ARBA00023235"/>
    </source>
</evidence>
<dbReference type="GO" id="GO:0003917">
    <property type="term" value="F:DNA topoisomerase type I (single strand cut, ATP-independent) activity"/>
    <property type="evidence" value="ECO:0007669"/>
    <property type="project" value="UniProtKB-EC"/>
</dbReference>
<dbReference type="Gene3D" id="3.40.50.140">
    <property type="match status" value="1"/>
</dbReference>
<sequence length="764" mass="87527">MTKLVIVESPAKCKKIESYLGPGYKCIASFGHIRELADGLKGIDIKNNFNPTFRLSPSKNKYIKPLRTAIKNADKIILATDDDREGEAIAWHICKAFNLPVSTTPRIIFHEITESAIKKAVSNPTVIDINKVNAQQARQILDCLVGFTISPILWTNISRNSGLSAGRCQTPALRLIYDNQQEINKAPGRIAYDTTGVFTKKKLEFKLNHHHATETDIESFLKKSADFDHVYTCTDPVEKKKQPPLPFTTSSLQQKSSNILHFSPKRTMTTAQKLYEQGFITYMRTDSRTYSKEFVVKTKDFIDKKWSSKYVNNDILEFSQRKLTKKNDNAQEAHEAIRPTDVTREKLAENIDPSQQRLYDLIWSNTVESCMSPAEYNLVSAKVSSPEPYHYKYSEELITFPGWLVVKGYDIKNPTYNFLLKIKQNTKVAYTDIIGKMTLKDLKTHYTEARLVQQMEKVGIGRPSTFSSLVAKIQERGYVQKGIVKGKPLKCVDFTLNKGTLLEIENTRVFGEEKNKLVIEPTGTMVIEFLIKQFDSLFVYPYTKNMEDALDEIANGAKLWHSLCQSCYDEMNELSGTISKNNKEHVKIDDDHVYMIAKYGPVVKYEKDGDTKFKSAKKDLDMGKLKRGEYTLDEIIESKPSFTGKRLGSYKNMDVILKKGKFGLYLVCGESKYSLKGVFRKSEENIVLEDVLDILMGKKSSNPNVLQIITESLSIRKGKYGPYIFYKTTTMKKPRFLKLPKDREWRTMQQLEIMMWCREEYGIL</sequence>
<dbReference type="Gene3D" id="1.10.290.10">
    <property type="entry name" value="Topoisomerase I, domain 4"/>
    <property type="match status" value="1"/>
</dbReference>
<protein>
    <recommendedName>
        <fullName evidence="3">DNA topoisomerase</fullName>
        <ecNumber evidence="3">5.6.2.1</ecNumber>
    </recommendedName>
</protein>
<dbReference type="SMART" id="SM00437">
    <property type="entry name" value="TOP1Ac"/>
    <property type="match status" value="1"/>
</dbReference>
<evidence type="ECO:0000256" key="4">
    <source>
        <dbReference type="ARBA" id="ARBA00023029"/>
    </source>
</evidence>
<dbReference type="PROSITE" id="PS00396">
    <property type="entry name" value="TOPO_IA_1"/>
    <property type="match status" value="1"/>
</dbReference>
<dbReference type="InterPro" id="IPR003601">
    <property type="entry name" value="Topo_IA_2"/>
</dbReference>
<dbReference type="PROSITE" id="PS52039">
    <property type="entry name" value="TOPO_IA_2"/>
    <property type="match status" value="1"/>
</dbReference>
<dbReference type="InterPro" id="IPR003602">
    <property type="entry name" value="Topo_IA_DNA-bd_dom"/>
</dbReference>
<keyword evidence="6" id="KW-0413">Isomerase</keyword>
<dbReference type="InterPro" id="IPR006171">
    <property type="entry name" value="TOPRIM_dom"/>
</dbReference>
<dbReference type="Pfam" id="PF01131">
    <property type="entry name" value="Topoisom_bac"/>
    <property type="match status" value="1"/>
</dbReference>
<accession>A0A6C0C5I4</accession>
<evidence type="ECO:0000256" key="3">
    <source>
        <dbReference type="ARBA" id="ARBA00012891"/>
    </source>
</evidence>
<evidence type="ECO:0000313" key="9">
    <source>
        <dbReference type="EMBL" id="QHS99039.1"/>
    </source>
</evidence>
<dbReference type="InterPro" id="IPR000380">
    <property type="entry name" value="Topo_IA"/>
</dbReference>
<dbReference type="SMART" id="SM00436">
    <property type="entry name" value="TOP1Bc"/>
    <property type="match status" value="1"/>
</dbReference>
<dbReference type="PROSITE" id="PS50880">
    <property type="entry name" value="TOPRIM"/>
    <property type="match status" value="1"/>
</dbReference>
<dbReference type="InterPro" id="IPR013497">
    <property type="entry name" value="Topo_IA_cen"/>
</dbReference>
<dbReference type="CDD" id="cd00186">
    <property type="entry name" value="TOP1Ac"/>
    <property type="match status" value="1"/>
</dbReference>
<dbReference type="NCBIfam" id="TIGR01051">
    <property type="entry name" value="topA_bact"/>
    <property type="match status" value="1"/>
</dbReference>
<keyword evidence="5" id="KW-0238">DNA-binding</keyword>
<dbReference type="InterPro" id="IPR013824">
    <property type="entry name" value="Topo_IA_cen_sub1"/>
</dbReference>
<evidence type="ECO:0000256" key="1">
    <source>
        <dbReference type="ARBA" id="ARBA00000213"/>
    </source>
</evidence>
<dbReference type="InterPro" id="IPR023406">
    <property type="entry name" value="Topo_IA_AS"/>
</dbReference>
<dbReference type="Pfam" id="PF01751">
    <property type="entry name" value="Toprim"/>
    <property type="match status" value="1"/>
</dbReference>
<dbReference type="SMART" id="SM00493">
    <property type="entry name" value="TOPRIM"/>
    <property type="match status" value="1"/>
</dbReference>
<keyword evidence="4" id="KW-0799">Topoisomerase</keyword>
<dbReference type="GO" id="GO:0003677">
    <property type="term" value="F:DNA binding"/>
    <property type="evidence" value="ECO:0007669"/>
    <property type="project" value="UniProtKB-KW"/>
</dbReference>
<dbReference type="InterPro" id="IPR013825">
    <property type="entry name" value="Topo_IA_cen_sub2"/>
</dbReference>
<evidence type="ECO:0000256" key="2">
    <source>
        <dbReference type="ARBA" id="ARBA00009446"/>
    </source>
</evidence>
<dbReference type="Gene3D" id="1.10.460.10">
    <property type="entry name" value="Topoisomerase I, domain 2"/>
    <property type="match status" value="1"/>
</dbReference>
<comment type="catalytic activity">
    <reaction evidence="1">
        <text>ATP-independent breakage of single-stranded DNA, followed by passage and rejoining.</text>
        <dbReference type="EC" id="5.6.2.1"/>
    </reaction>
</comment>
<organism evidence="9">
    <name type="scientific">viral metagenome</name>
    <dbReference type="NCBI Taxonomy" id="1070528"/>
    <lineage>
        <taxon>unclassified sequences</taxon>
        <taxon>metagenomes</taxon>
        <taxon>organismal metagenomes</taxon>
    </lineage>
</organism>
<comment type="similarity">
    <text evidence="2">Belongs to the type IA topoisomerase family.</text>
</comment>
<dbReference type="AlphaFoldDB" id="A0A6C0C5I4"/>
<proteinExistence type="inferred from homology"/>
<dbReference type="EC" id="5.6.2.1" evidence="3"/>
<dbReference type="PANTHER" id="PTHR42785">
    <property type="entry name" value="DNA TOPOISOMERASE, TYPE IA, CORE"/>
    <property type="match status" value="1"/>
</dbReference>
<dbReference type="EMBL" id="MN739334">
    <property type="protein sequence ID" value="QHS99039.1"/>
    <property type="molecule type" value="Genomic_DNA"/>
</dbReference>
<dbReference type="PANTHER" id="PTHR42785:SF1">
    <property type="entry name" value="DNA TOPOISOMERASE"/>
    <property type="match status" value="1"/>
</dbReference>
<dbReference type="PRINTS" id="PR00417">
    <property type="entry name" value="PRTPISMRASEI"/>
</dbReference>
<dbReference type="InterPro" id="IPR013826">
    <property type="entry name" value="Topo_IA_cen_sub3"/>
</dbReference>
<feature type="domain" description="Topo IA-type catalytic" evidence="8">
    <location>
        <begin position="128"/>
        <end position="575"/>
    </location>
</feature>
<dbReference type="GO" id="GO:0006265">
    <property type="term" value="P:DNA topological change"/>
    <property type="evidence" value="ECO:0007669"/>
    <property type="project" value="InterPro"/>
</dbReference>
<dbReference type="InterPro" id="IPR023405">
    <property type="entry name" value="Topo_IA_core_domain"/>
</dbReference>
<evidence type="ECO:0000259" key="7">
    <source>
        <dbReference type="PROSITE" id="PS50880"/>
    </source>
</evidence>
<feature type="domain" description="Toprim" evidence="7">
    <location>
        <begin position="2"/>
        <end position="112"/>
    </location>
</feature>
<dbReference type="InterPro" id="IPR005733">
    <property type="entry name" value="TopoI_bac-type"/>
</dbReference>